<dbReference type="InterPro" id="IPR011009">
    <property type="entry name" value="Kinase-like_dom_sf"/>
</dbReference>
<dbReference type="EMBL" id="LT934118">
    <property type="protein sequence ID" value="VAI09920.1"/>
    <property type="molecule type" value="Genomic_DNA"/>
</dbReference>
<dbReference type="PANTHER" id="PTHR48055">
    <property type="entry name" value="LEUCINE-RICH REPEAT RECEPTOR PROTEIN KINASE EMS1"/>
    <property type="match status" value="1"/>
</dbReference>
<evidence type="ECO:0000313" key="2">
    <source>
        <dbReference type="Proteomes" id="UP000324705"/>
    </source>
</evidence>
<dbReference type="SUPFAM" id="SSF56112">
    <property type="entry name" value="Protein kinase-like (PK-like)"/>
    <property type="match status" value="1"/>
</dbReference>
<protein>
    <recommendedName>
        <fullName evidence="3">Protein kinase domain-containing protein</fullName>
    </recommendedName>
</protein>
<organism evidence="1 2">
    <name type="scientific">Triticum turgidum subsp. durum</name>
    <name type="common">Durum wheat</name>
    <name type="synonym">Triticum durum</name>
    <dbReference type="NCBI Taxonomy" id="4567"/>
    <lineage>
        <taxon>Eukaryota</taxon>
        <taxon>Viridiplantae</taxon>
        <taxon>Streptophyta</taxon>
        <taxon>Embryophyta</taxon>
        <taxon>Tracheophyta</taxon>
        <taxon>Spermatophyta</taxon>
        <taxon>Magnoliopsida</taxon>
        <taxon>Liliopsida</taxon>
        <taxon>Poales</taxon>
        <taxon>Poaceae</taxon>
        <taxon>BOP clade</taxon>
        <taxon>Pooideae</taxon>
        <taxon>Triticodae</taxon>
        <taxon>Triticeae</taxon>
        <taxon>Triticinae</taxon>
        <taxon>Triticum</taxon>
    </lineage>
</organism>
<keyword evidence="2" id="KW-1185">Reference proteome</keyword>
<proteinExistence type="predicted"/>
<dbReference type="Gene3D" id="1.10.510.10">
    <property type="entry name" value="Transferase(Phosphotransferase) domain 1"/>
    <property type="match status" value="1"/>
</dbReference>
<gene>
    <name evidence="1" type="ORF">TRITD_4Bv1G179180</name>
</gene>
<sequence length="134" mass="15385">MHFVINMSNYHPRSINATEYGAGNKVSTNGDIYSYGILVLETVTGKRPTDIIFRQRLRLREYVEQALGHSMMDVIDKRLQDELQTADDISRKKKMDCLTSLLELGMWCSDETPTRRMLTGDIVRQLEAIKESLS</sequence>
<name>A0A9R0TEZ2_TRITD</name>
<dbReference type="Proteomes" id="UP000324705">
    <property type="component" value="Chromosome 4B"/>
</dbReference>
<evidence type="ECO:0008006" key="3">
    <source>
        <dbReference type="Google" id="ProtNLM"/>
    </source>
</evidence>
<dbReference type="InterPro" id="IPR051564">
    <property type="entry name" value="LRR_receptor-like_kinase"/>
</dbReference>
<accession>A0A9R0TEZ2</accession>
<dbReference type="GO" id="GO:0016020">
    <property type="term" value="C:membrane"/>
    <property type="evidence" value="ECO:0007669"/>
    <property type="project" value="TreeGrafter"/>
</dbReference>
<dbReference type="AlphaFoldDB" id="A0A9R0TEZ2"/>
<evidence type="ECO:0000313" key="1">
    <source>
        <dbReference type="EMBL" id="VAI09920.1"/>
    </source>
</evidence>
<reference evidence="1 2" key="1">
    <citation type="submission" date="2017-09" db="EMBL/GenBank/DDBJ databases">
        <authorList>
            <consortium name="International Durum Wheat Genome Sequencing Consortium (IDWGSC)"/>
            <person name="Milanesi L."/>
        </authorList>
    </citation>
    <scope>NUCLEOTIDE SEQUENCE [LARGE SCALE GENOMIC DNA]</scope>
    <source>
        <strain evidence="2">cv. Svevo</strain>
    </source>
</reference>
<dbReference type="Gramene" id="TRITD4Bv1G179180.2">
    <property type="protein sequence ID" value="TRITD4Bv1G179180.2"/>
    <property type="gene ID" value="TRITD4Bv1G179180"/>
</dbReference>
<dbReference type="PANTHER" id="PTHR48055:SF57">
    <property type="entry name" value="PROTEIN KINASE DOMAIN-CONTAINING PROTEIN"/>
    <property type="match status" value="1"/>
</dbReference>